<dbReference type="EMBL" id="ML003133">
    <property type="protein sequence ID" value="RKP34614.1"/>
    <property type="molecule type" value="Genomic_DNA"/>
</dbReference>
<protein>
    <submittedName>
        <fullName evidence="2">Uncharacterized protein</fullName>
    </submittedName>
</protein>
<accession>A0A4P9ZMK1</accession>
<feature type="region of interest" description="Disordered" evidence="1">
    <location>
        <begin position="288"/>
        <end position="315"/>
    </location>
</feature>
<proteinExistence type="predicted"/>
<organism evidence="2 3">
    <name type="scientific">Dimargaris cristalligena</name>
    <dbReference type="NCBI Taxonomy" id="215637"/>
    <lineage>
        <taxon>Eukaryota</taxon>
        <taxon>Fungi</taxon>
        <taxon>Fungi incertae sedis</taxon>
        <taxon>Zoopagomycota</taxon>
        <taxon>Kickxellomycotina</taxon>
        <taxon>Dimargaritomycetes</taxon>
        <taxon>Dimargaritales</taxon>
        <taxon>Dimargaritaceae</taxon>
        <taxon>Dimargaris</taxon>
    </lineage>
</organism>
<reference evidence="3" key="1">
    <citation type="journal article" date="2018" name="Nat. Microbiol.">
        <title>Leveraging single-cell genomics to expand the fungal tree of life.</title>
        <authorList>
            <person name="Ahrendt S.R."/>
            <person name="Quandt C.A."/>
            <person name="Ciobanu D."/>
            <person name="Clum A."/>
            <person name="Salamov A."/>
            <person name="Andreopoulos B."/>
            <person name="Cheng J.F."/>
            <person name="Woyke T."/>
            <person name="Pelin A."/>
            <person name="Henrissat B."/>
            <person name="Reynolds N.K."/>
            <person name="Benny G.L."/>
            <person name="Smith M.E."/>
            <person name="James T.Y."/>
            <person name="Grigoriev I.V."/>
        </authorList>
    </citation>
    <scope>NUCLEOTIDE SEQUENCE [LARGE SCALE GENOMIC DNA]</scope>
    <source>
        <strain evidence="3">RSA 468</strain>
    </source>
</reference>
<dbReference type="AlphaFoldDB" id="A0A4P9ZMK1"/>
<evidence type="ECO:0000313" key="3">
    <source>
        <dbReference type="Proteomes" id="UP000268162"/>
    </source>
</evidence>
<name>A0A4P9ZMK1_9FUNG</name>
<keyword evidence="3" id="KW-1185">Reference proteome</keyword>
<dbReference type="Proteomes" id="UP000268162">
    <property type="component" value="Unassembled WGS sequence"/>
</dbReference>
<sequence length="358" mass="38652">MALDMRVQSHWDSTLMPKLKLGPKVLQALMDGGQLVNGAWFKELIDNPARLQRLVSEFDLSDGMDYIPDQPADLWLSLGLGTKGTMANPSDAGLPLSVNPNNLTATFSNSELWLPNPDRKTLLTNWGFACVCTAQHDSLQPVIEAGDGVLVNLSPDEYPTILQPGTAESPTTIAVNLATLKELMVDYDQEYPGRTWALIEPSATLTQLEAQLWEPDANRGAIRDLLLRMDWLFVIEPSITTAIILVDDLALGDSLEPTLAVIRSCCTSTQSPAADAAVWDPPIPTMTTTTSTSTPCRQATETPSLPSPPPVVSDSDGDGYEFVDKKELQLGTQALATTKAPTVILASTPEAQWGVPLS</sequence>
<evidence type="ECO:0000256" key="1">
    <source>
        <dbReference type="SAM" id="MobiDB-lite"/>
    </source>
</evidence>
<evidence type="ECO:0000313" key="2">
    <source>
        <dbReference type="EMBL" id="RKP34614.1"/>
    </source>
</evidence>
<gene>
    <name evidence="2" type="ORF">BJ085DRAFT_27796</name>
</gene>